<gene>
    <name evidence="1" type="ORF">J3T88_06430</name>
</gene>
<name>A0ABS3L0A4_9STAP</name>
<sequence>MAIKKASLPKSYINIKDLGFALLESEEDGTTKYSNVIQTRGLQEISVETGGELKNAYADGGIIESGNTDGEGTISLTMHAFPKEIRQLLFNEVYDENGVFKEVKGKQNNYVAVWFKRERRDGNYALVGLTKVMFADPAIEGSTAEDEWEFSQEEVEGTAMHRLNDETRKIMFQSDLEGASEDKFFDDLLQGAYTEAEEIPANTDNPDEPAEA</sequence>
<keyword evidence="2" id="KW-1185">Reference proteome</keyword>
<organism evidence="1 2">
    <name type="scientific">Staphylococcus nepalensis</name>
    <dbReference type="NCBI Taxonomy" id="214473"/>
    <lineage>
        <taxon>Bacteria</taxon>
        <taxon>Bacillati</taxon>
        <taxon>Bacillota</taxon>
        <taxon>Bacilli</taxon>
        <taxon>Bacillales</taxon>
        <taxon>Staphylococcaceae</taxon>
        <taxon>Staphylococcus</taxon>
    </lineage>
</organism>
<dbReference type="Proteomes" id="UP000664081">
    <property type="component" value="Unassembled WGS sequence"/>
</dbReference>
<evidence type="ECO:0000313" key="2">
    <source>
        <dbReference type="Proteomes" id="UP000664081"/>
    </source>
</evidence>
<protein>
    <submittedName>
        <fullName evidence="1">Phage tail protein</fullName>
    </submittedName>
</protein>
<dbReference type="RefSeq" id="WP_207572595.1">
    <property type="nucleotide sequence ID" value="NZ_JAFNLQ010000014.1"/>
</dbReference>
<reference evidence="1 2" key="1">
    <citation type="submission" date="2021-03" db="EMBL/GenBank/DDBJ databases">
        <title>Staphylococci and Mammaliicocci in bats.</title>
        <authorList>
            <person name="Fountain K."/>
        </authorList>
    </citation>
    <scope>NUCLEOTIDE SEQUENCE [LARGE SCALE GENOMIC DNA]</scope>
    <source>
        <strain evidence="1 2">18_1_E_SW</strain>
    </source>
</reference>
<dbReference type="EMBL" id="JAFNLT010000004">
    <property type="protein sequence ID" value="MBO1226962.1"/>
    <property type="molecule type" value="Genomic_DNA"/>
</dbReference>
<dbReference type="InterPro" id="IPR006490">
    <property type="entry name" value="Maj_tail_phi13"/>
</dbReference>
<evidence type="ECO:0000313" key="1">
    <source>
        <dbReference type="EMBL" id="MBO1226962.1"/>
    </source>
</evidence>
<proteinExistence type="predicted"/>
<comment type="caution">
    <text evidence="1">The sequence shown here is derived from an EMBL/GenBank/DDBJ whole genome shotgun (WGS) entry which is preliminary data.</text>
</comment>
<dbReference type="NCBIfam" id="TIGR01603">
    <property type="entry name" value="maj_tail_phi13"/>
    <property type="match status" value="1"/>
</dbReference>
<accession>A0ABS3L0A4</accession>